<dbReference type="GeneID" id="43611591"/>
<evidence type="ECO:0000313" key="2">
    <source>
        <dbReference type="Proteomes" id="UP000011096"/>
    </source>
</evidence>
<organism evidence="1 2">
    <name type="scientific">Colletotrichum fructicola (strain Nara gc5)</name>
    <name type="common">Anthracnose fungus</name>
    <name type="synonym">Colletotrichum gloeosporioides (strain Nara gc5)</name>
    <dbReference type="NCBI Taxonomy" id="1213859"/>
    <lineage>
        <taxon>Eukaryota</taxon>
        <taxon>Fungi</taxon>
        <taxon>Dikarya</taxon>
        <taxon>Ascomycota</taxon>
        <taxon>Pezizomycotina</taxon>
        <taxon>Sordariomycetes</taxon>
        <taxon>Hypocreomycetidae</taxon>
        <taxon>Glomerellales</taxon>
        <taxon>Glomerellaceae</taxon>
        <taxon>Colletotrichum</taxon>
        <taxon>Colletotrichum gloeosporioides species complex</taxon>
    </lineage>
</organism>
<proteinExistence type="predicted"/>
<accession>A0A7J6IE40</accession>
<evidence type="ECO:0000313" key="1">
    <source>
        <dbReference type="EMBL" id="KAF4474597.1"/>
    </source>
</evidence>
<name>A0A7J6IE40_COLFN</name>
<protein>
    <submittedName>
        <fullName evidence="1">Uncharacterized protein</fullName>
    </submittedName>
</protein>
<gene>
    <name evidence="1" type="ORF">CGGC5_v016894</name>
</gene>
<comment type="caution">
    <text evidence="1">The sequence shown here is derived from an EMBL/GenBank/DDBJ whole genome shotgun (WGS) entry which is preliminary data.</text>
</comment>
<reference evidence="1 2" key="1">
    <citation type="submission" date="2012-08" db="EMBL/GenBank/DDBJ databases">
        <authorList>
            <person name="Gan P.H.P."/>
            <person name="Ikeda K."/>
            <person name="Irieda H."/>
            <person name="Narusaka M."/>
            <person name="O'Connell R.J."/>
            <person name="Narusaka Y."/>
            <person name="Takano Y."/>
            <person name="Kubo Y."/>
            <person name="Shirasu K."/>
        </authorList>
    </citation>
    <scope>NUCLEOTIDE SEQUENCE [LARGE SCALE GENOMIC DNA]</scope>
    <source>
        <strain evidence="1 2">Nara gc5</strain>
    </source>
</reference>
<keyword evidence="2" id="KW-1185">Reference proteome</keyword>
<dbReference type="RefSeq" id="XP_031876167.2">
    <property type="nucleotide sequence ID" value="XM_032027464.2"/>
</dbReference>
<dbReference type="AlphaFoldDB" id="A0A7J6IE40"/>
<dbReference type="EMBL" id="ANPB02000011">
    <property type="protein sequence ID" value="KAF4474597.1"/>
    <property type="molecule type" value="Genomic_DNA"/>
</dbReference>
<reference evidence="1 2" key="2">
    <citation type="submission" date="2020-04" db="EMBL/GenBank/DDBJ databases">
        <title>Genome sequencing and assembly of multiple isolates from the Colletotrichum gloeosporioides species complex.</title>
        <authorList>
            <person name="Gan P."/>
            <person name="Shirasu K."/>
        </authorList>
    </citation>
    <scope>NUCLEOTIDE SEQUENCE [LARGE SCALE GENOMIC DNA]</scope>
    <source>
        <strain evidence="1 2">Nara gc5</strain>
    </source>
</reference>
<dbReference type="InParanoid" id="A0A7J6IE40"/>
<dbReference type="Proteomes" id="UP000011096">
    <property type="component" value="Unassembled WGS sequence"/>
</dbReference>
<sequence>MDPLSIENYSFNFPNAIRRVLNSNPNNEKNKGYKAFILSAEVIKDLENGKLLDAKSLTALKRHRIESEPASPGACQDSEPVYALYDPGLFSMRHARLGFICGTLLTAFINNQLPEWGLAVSSGTGYGVYSLGLAAGWVVDKLGRRPLGDYEQENST</sequence>